<feature type="region of interest" description="Disordered" evidence="1">
    <location>
        <begin position="176"/>
        <end position="227"/>
    </location>
</feature>
<proteinExistence type="predicted"/>
<name>A0A3P7RLX8_DIBLA</name>
<sequence length="266" mass="30547">MPSKVYHFASDRFIDASVAVQDQVLSWLEILTAVDVSIPMKELLTMFRYGTAAFAKHNKFYEYVSTVDHRDMNLSDSDCDDLTYSDCASPGSDYLDDCFDEEDEQDSLGESASDGESQPRGLHEKAGQGNDDLSIEEKADDYSEYADDESTGLLASDGQPTKKGAIRFFLSEKKSTKQTSNTEKQRKEVEDTYATREIFPSKEKKRSRNTKRQSRRYSVRQDDQRKISPRRKKTILYRATRCLGLMLDLLGKQVCWRFIPFLFFMS</sequence>
<dbReference type="PANTHER" id="PTHR21696:SF2">
    <property type="entry name" value="PROTEIN UNC-79 HOMOLOG"/>
    <property type="match status" value="1"/>
</dbReference>
<feature type="compositionally biased region" description="Basic residues" evidence="1">
    <location>
        <begin position="203"/>
        <end position="218"/>
    </location>
</feature>
<evidence type="ECO:0000256" key="1">
    <source>
        <dbReference type="SAM" id="MobiDB-lite"/>
    </source>
</evidence>
<dbReference type="AlphaFoldDB" id="A0A3P7RLX8"/>
<gene>
    <name evidence="2" type="ORF">DILT_LOCUS18636</name>
</gene>
<feature type="region of interest" description="Disordered" evidence="1">
    <location>
        <begin position="95"/>
        <end position="134"/>
    </location>
</feature>
<feature type="compositionally biased region" description="Acidic residues" evidence="1">
    <location>
        <begin position="95"/>
        <end position="107"/>
    </location>
</feature>
<feature type="compositionally biased region" description="Basic and acidic residues" evidence="1">
    <location>
        <begin position="183"/>
        <end position="202"/>
    </location>
</feature>
<dbReference type="InterPro" id="IPR024855">
    <property type="entry name" value="UNC79"/>
</dbReference>
<dbReference type="PANTHER" id="PTHR21696">
    <property type="entry name" value="PROTEIN UNC-79 HOMOLOG"/>
    <property type="match status" value="1"/>
</dbReference>
<protein>
    <submittedName>
        <fullName evidence="2">Uncharacterized protein</fullName>
    </submittedName>
</protein>
<organism evidence="2 3">
    <name type="scientific">Dibothriocephalus latus</name>
    <name type="common">Fish tapeworm</name>
    <name type="synonym">Diphyllobothrium latum</name>
    <dbReference type="NCBI Taxonomy" id="60516"/>
    <lineage>
        <taxon>Eukaryota</taxon>
        <taxon>Metazoa</taxon>
        <taxon>Spiralia</taxon>
        <taxon>Lophotrochozoa</taxon>
        <taxon>Platyhelminthes</taxon>
        <taxon>Cestoda</taxon>
        <taxon>Eucestoda</taxon>
        <taxon>Diphyllobothriidea</taxon>
        <taxon>Diphyllobothriidae</taxon>
        <taxon>Dibothriocephalus</taxon>
    </lineage>
</organism>
<dbReference type="Proteomes" id="UP000281553">
    <property type="component" value="Unassembled WGS sequence"/>
</dbReference>
<evidence type="ECO:0000313" key="2">
    <source>
        <dbReference type="EMBL" id="VDN41769.1"/>
    </source>
</evidence>
<keyword evidence="3" id="KW-1185">Reference proteome</keyword>
<accession>A0A3P7RLX8</accession>
<reference evidence="2 3" key="1">
    <citation type="submission" date="2018-11" db="EMBL/GenBank/DDBJ databases">
        <authorList>
            <consortium name="Pathogen Informatics"/>
        </authorList>
    </citation>
    <scope>NUCLEOTIDE SEQUENCE [LARGE SCALE GENOMIC DNA]</scope>
</reference>
<evidence type="ECO:0000313" key="3">
    <source>
        <dbReference type="Proteomes" id="UP000281553"/>
    </source>
</evidence>
<dbReference type="EMBL" id="UYRU01102529">
    <property type="protein sequence ID" value="VDN41769.1"/>
    <property type="molecule type" value="Genomic_DNA"/>
</dbReference>
<dbReference type="OrthoDB" id="6268916at2759"/>